<name>A0ABR7HSR6_9FIRM</name>
<evidence type="ECO:0000256" key="1">
    <source>
        <dbReference type="SAM" id="SignalP"/>
    </source>
</evidence>
<reference evidence="2 3" key="1">
    <citation type="submission" date="2020-08" db="EMBL/GenBank/DDBJ databases">
        <title>Genome public.</title>
        <authorList>
            <person name="Liu C."/>
            <person name="Sun Q."/>
        </authorList>
    </citation>
    <scope>NUCLEOTIDE SEQUENCE [LARGE SCALE GENOMIC DNA]</scope>
    <source>
        <strain evidence="2 3">New-38</strain>
    </source>
</reference>
<dbReference type="InterPro" id="IPR011330">
    <property type="entry name" value="Glyco_hydro/deAcase_b/a-brl"/>
</dbReference>
<dbReference type="SUPFAM" id="SSF88713">
    <property type="entry name" value="Glycoside hydrolase/deacetylase"/>
    <property type="match status" value="1"/>
</dbReference>
<evidence type="ECO:0000313" key="3">
    <source>
        <dbReference type="Proteomes" id="UP000660021"/>
    </source>
</evidence>
<keyword evidence="1" id="KW-0732">Signal</keyword>
<evidence type="ECO:0008006" key="4">
    <source>
        <dbReference type="Google" id="ProtNLM"/>
    </source>
</evidence>
<dbReference type="EMBL" id="JACOPR010000003">
    <property type="protein sequence ID" value="MBC5730550.1"/>
    <property type="molecule type" value="Genomic_DNA"/>
</dbReference>
<feature type="signal peptide" evidence="1">
    <location>
        <begin position="1"/>
        <end position="28"/>
    </location>
</feature>
<dbReference type="RefSeq" id="WP_186963427.1">
    <property type="nucleotide sequence ID" value="NZ_JACOPR010000003.1"/>
</dbReference>
<protein>
    <recommendedName>
        <fullName evidence="4">NodB homology domain-containing protein</fullName>
    </recommendedName>
</protein>
<gene>
    <name evidence="2" type="ORF">H8S34_06845</name>
</gene>
<keyword evidence="3" id="KW-1185">Reference proteome</keyword>
<dbReference type="Proteomes" id="UP000660021">
    <property type="component" value="Unassembled WGS sequence"/>
</dbReference>
<proteinExistence type="predicted"/>
<accession>A0ABR7HSR6</accession>
<evidence type="ECO:0000313" key="2">
    <source>
        <dbReference type="EMBL" id="MBC5730550.1"/>
    </source>
</evidence>
<sequence>MRKNILRRMTLCALVLAILLVLPWGSAAGEPEVYQLAVNESFLDKDGLTTANMPVAVGGTIYVPYTVFDKNKNNTGVDLGISCLEYKDAESHALTMFSLKGTLIFDINAQTCLANDEYVEMRAIVRNGKTFVPANGVCQFFGLQYSYRPTETAGTLIRIKNSYATLSDERLLNSSESYRQDRYDRYIQSLNAVPTATPTPTPSAPPILPDPTPEVPEETPGLWVYLAVRCEGEDTRLDGVLTALKRRGEQALFLFRPEELAELDEQVRRVMGAGHAVGLLVDGSDAETTLAALEEGNALLADLVWSRSHIVCLENGNETTRRAVEEAGWHLWSANLDASPYEGTSAMNVSGILSRLEKRRSTVRMELTGSAATSASLERLLLQMEQNDYRLRPVLETELG</sequence>
<organism evidence="2 3">
    <name type="scientific">Pseudoflavonifractor hominis</name>
    <dbReference type="NCBI Taxonomy" id="2763059"/>
    <lineage>
        <taxon>Bacteria</taxon>
        <taxon>Bacillati</taxon>
        <taxon>Bacillota</taxon>
        <taxon>Clostridia</taxon>
        <taxon>Eubacteriales</taxon>
        <taxon>Oscillospiraceae</taxon>
        <taxon>Pseudoflavonifractor</taxon>
    </lineage>
</organism>
<comment type="caution">
    <text evidence="2">The sequence shown here is derived from an EMBL/GenBank/DDBJ whole genome shotgun (WGS) entry which is preliminary data.</text>
</comment>
<feature type="chain" id="PRO_5046780776" description="NodB homology domain-containing protein" evidence="1">
    <location>
        <begin position="29"/>
        <end position="400"/>
    </location>
</feature>